<dbReference type="EMBL" id="JACGWJ010000026">
    <property type="protein sequence ID" value="KAL0312323.1"/>
    <property type="molecule type" value="Genomic_DNA"/>
</dbReference>
<evidence type="ECO:0000256" key="3">
    <source>
        <dbReference type="SAM" id="SignalP"/>
    </source>
</evidence>
<evidence type="ECO:0000256" key="1">
    <source>
        <dbReference type="SAM" id="Coils"/>
    </source>
</evidence>
<keyword evidence="2" id="KW-0472">Membrane</keyword>
<feature type="coiled-coil region" evidence="1">
    <location>
        <begin position="271"/>
        <end position="298"/>
    </location>
</feature>
<organism evidence="4">
    <name type="scientific">Sesamum radiatum</name>
    <name type="common">Black benniseed</name>
    <dbReference type="NCBI Taxonomy" id="300843"/>
    <lineage>
        <taxon>Eukaryota</taxon>
        <taxon>Viridiplantae</taxon>
        <taxon>Streptophyta</taxon>
        <taxon>Embryophyta</taxon>
        <taxon>Tracheophyta</taxon>
        <taxon>Spermatophyta</taxon>
        <taxon>Magnoliopsida</taxon>
        <taxon>eudicotyledons</taxon>
        <taxon>Gunneridae</taxon>
        <taxon>Pentapetalae</taxon>
        <taxon>asterids</taxon>
        <taxon>lamiids</taxon>
        <taxon>Lamiales</taxon>
        <taxon>Pedaliaceae</taxon>
        <taxon>Sesamum</taxon>
    </lineage>
</organism>
<protein>
    <submittedName>
        <fullName evidence="4">Protein GAMETE EXPRESSED 1</fullName>
    </submittedName>
</protein>
<feature type="transmembrane region" description="Helical" evidence="2">
    <location>
        <begin position="373"/>
        <end position="390"/>
    </location>
</feature>
<feature type="chain" id="PRO_5043598585" evidence="3">
    <location>
        <begin position="28"/>
        <end position="520"/>
    </location>
</feature>
<keyword evidence="2" id="KW-0812">Transmembrane</keyword>
<accession>A0AAW2L304</accession>
<evidence type="ECO:0000256" key="2">
    <source>
        <dbReference type="SAM" id="Phobius"/>
    </source>
</evidence>
<proteinExistence type="predicted"/>
<dbReference type="PANTHER" id="PTHR33538:SF2">
    <property type="entry name" value="PROTEIN GAMETE EXPRESSED 1"/>
    <property type="match status" value="1"/>
</dbReference>
<keyword evidence="1" id="KW-0175">Coiled coil</keyword>
<dbReference type="PANTHER" id="PTHR33538">
    <property type="entry name" value="PROTEIN GAMETE EXPRESSED 1"/>
    <property type="match status" value="1"/>
</dbReference>
<feature type="transmembrane region" description="Helical" evidence="2">
    <location>
        <begin position="402"/>
        <end position="421"/>
    </location>
</feature>
<sequence length="520" mass="59856">MTHCPYRQFLLLFWILTLSSQTRLSWSWFFSSDKENSANEQVPRNKGVYKDDVSEFSMEALNDRKGVQLIENAKSKMLVPNTCWQAAYLNVFEGCSKTLADEELRSRLAWHLSNCFQQHTGQPPFPYCDAKSAMKICLKNLDRDGHKIYLEYFLETNSICHQLQTDAFKHQTERLVNELKSSAEYAEVKLGKIEEQGEVLLQNAGKVHDSLASIDVRTQQVAETSRVVEDRVNTVLRYSEAVYEQSKGIAASQVELSEGQATMKENLAQGMALLKDSYENLGVEIVNLRNEAVEIQKEIGKGNSAKVFEFGQKQQEELLQRQKQLHQSHDHLVENSKLILAAQEAFESKQASMFVAIDKLFALHSAMLFESRVIIAFLVYSVAIFIIYMLTSIKHANVRHRLYLGLCVTFLMEVTILWYIMTDAEEQGRIIHMVRDYEMLNHKMLLAIMEKVNGMQRTKELLSWDTDTDSEINWSSWVDTELPEDVGLLEDPDYLLPEEVAENSSVTSSSTKRYNLRRRW</sequence>
<dbReference type="InterPro" id="IPR040346">
    <property type="entry name" value="GEX1/Brambleberry"/>
</dbReference>
<gene>
    <name evidence="4" type="ORF">Sradi_5631600</name>
</gene>
<name>A0AAW2L304_SESRA</name>
<comment type="caution">
    <text evidence="4">The sequence shown here is derived from an EMBL/GenBank/DDBJ whole genome shotgun (WGS) entry which is preliminary data.</text>
</comment>
<dbReference type="AlphaFoldDB" id="A0AAW2L304"/>
<keyword evidence="3" id="KW-0732">Signal</keyword>
<keyword evidence="2" id="KW-1133">Transmembrane helix</keyword>
<evidence type="ECO:0000313" key="4">
    <source>
        <dbReference type="EMBL" id="KAL0312323.1"/>
    </source>
</evidence>
<reference evidence="4" key="1">
    <citation type="submission" date="2020-06" db="EMBL/GenBank/DDBJ databases">
        <authorList>
            <person name="Li T."/>
            <person name="Hu X."/>
            <person name="Zhang T."/>
            <person name="Song X."/>
            <person name="Zhang H."/>
            <person name="Dai N."/>
            <person name="Sheng W."/>
            <person name="Hou X."/>
            <person name="Wei L."/>
        </authorList>
    </citation>
    <scope>NUCLEOTIDE SEQUENCE</scope>
    <source>
        <strain evidence="4">G02</strain>
        <tissue evidence="4">Leaf</tissue>
    </source>
</reference>
<reference evidence="4" key="2">
    <citation type="journal article" date="2024" name="Plant">
        <title>Genomic evolution and insights into agronomic trait innovations of Sesamum species.</title>
        <authorList>
            <person name="Miao H."/>
            <person name="Wang L."/>
            <person name="Qu L."/>
            <person name="Liu H."/>
            <person name="Sun Y."/>
            <person name="Le M."/>
            <person name="Wang Q."/>
            <person name="Wei S."/>
            <person name="Zheng Y."/>
            <person name="Lin W."/>
            <person name="Duan Y."/>
            <person name="Cao H."/>
            <person name="Xiong S."/>
            <person name="Wang X."/>
            <person name="Wei L."/>
            <person name="Li C."/>
            <person name="Ma Q."/>
            <person name="Ju M."/>
            <person name="Zhao R."/>
            <person name="Li G."/>
            <person name="Mu C."/>
            <person name="Tian Q."/>
            <person name="Mei H."/>
            <person name="Zhang T."/>
            <person name="Gao T."/>
            <person name="Zhang H."/>
        </authorList>
    </citation>
    <scope>NUCLEOTIDE SEQUENCE</scope>
    <source>
        <strain evidence="4">G02</strain>
    </source>
</reference>
<feature type="signal peptide" evidence="3">
    <location>
        <begin position="1"/>
        <end position="27"/>
    </location>
</feature>